<dbReference type="CDD" id="cd05703">
    <property type="entry name" value="S1_Rrp5_repeat_hs12_sc9"/>
    <property type="match status" value="1"/>
</dbReference>
<feature type="region of interest" description="Disordered" evidence="11">
    <location>
        <begin position="1490"/>
        <end position="1524"/>
    </location>
</feature>
<dbReference type="CDD" id="cd04461">
    <property type="entry name" value="S1_Rrp5_repeat_hs8_sc7"/>
    <property type="match status" value="1"/>
</dbReference>
<dbReference type="CDD" id="cd05697">
    <property type="entry name" value="S1_Rrp5_repeat_hs5"/>
    <property type="match status" value="1"/>
</dbReference>
<dbReference type="PANTHER" id="PTHR23270">
    <property type="entry name" value="PROGRAMMED CELL DEATH PROTEIN 11 PRE-RRNA PROCESSING PROTEIN RRP5"/>
    <property type="match status" value="1"/>
</dbReference>
<protein>
    <recommendedName>
        <fullName evidence="9">rRNA biogenesis protein RRP5</fullName>
    </recommendedName>
    <alternativeName>
        <fullName evidence="10">Ribosomal RNA-processing protein 5</fullName>
    </alternativeName>
</protein>
<evidence type="ECO:0000313" key="14">
    <source>
        <dbReference type="Proteomes" id="UP000235786"/>
    </source>
</evidence>
<comment type="function">
    <text evidence="1">Component of the cleavage factor IA (CFIA) complex, which is involved in the endonucleolytic cleavage during polyadenylation-dependent pre-mRNA 3'-end formation.</text>
</comment>
<dbReference type="Gene3D" id="1.25.40.10">
    <property type="entry name" value="Tetratricopeptide repeat domain"/>
    <property type="match status" value="1"/>
</dbReference>
<dbReference type="FunFam" id="2.40.50.140:FF:000103">
    <property type="entry name" value="protein RRP5 homolog"/>
    <property type="match status" value="2"/>
</dbReference>
<evidence type="ECO:0000256" key="6">
    <source>
        <dbReference type="ARBA" id="ARBA00022737"/>
    </source>
</evidence>
<evidence type="ECO:0000256" key="4">
    <source>
        <dbReference type="ARBA" id="ARBA00022552"/>
    </source>
</evidence>
<feature type="domain" description="S1 motif" evidence="12">
    <location>
        <begin position="1048"/>
        <end position="1119"/>
    </location>
</feature>
<dbReference type="PANTHER" id="PTHR23270:SF10">
    <property type="entry name" value="PROTEIN RRP5 HOMOLOG"/>
    <property type="match status" value="1"/>
</dbReference>
<feature type="domain" description="S1 motif" evidence="12">
    <location>
        <begin position="1318"/>
        <end position="1389"/>
    </location>
</feature>
<evidence type="ECO:0000259" key="12">
    <source>
        <dbReference type="PROSITE" id="PS50126"/>
    </source>
</evidence>
<feature type="domain" description="S1 motif" evidence="12">
    <location>
        <begin position="150"/>
        <end position="254"/>
    </location>
</feature>
<dbReference type="CDD" id="cd05707">
    <property type="entry name" value="S1_Rrp5_repeat_sc11"/>
    <property type="match status" value="1"/>
</dbReference>
<dbReference type="FunFam" id="1.25.40.10:FF:000467">
    <property type="entry name" value="Putative rRNA biogenesis protein RRP5"/>
    <property type="match status" value="1"/>
</dbReference>
<sequence length="1806" mass="198176">MAPIDKKRKSGPTNESFARSRKPAEGGDRPSKRLRPDEKDGKSTTPKAPLVPKISRVREEEAAFPRGGASILTPLEHKQIQIEATRDVLFEQEGGKSSRLEEDGAGDDAAVRKKNKAKSKGKGKKGTENAEPKEESVKIEGLSYKRIVPGSLVLGQVSQINDHDIALSLPNNLTGYVPITSISDKITQRIEDIAAADDNDHDEDEDSEDTSEEVELVKLFSIGQYLRAYVVSTSDDPNSTSNGKPRRRIELSLRTQQANNALNPRNIIVNTMLMASVASVEDHGLVMDLGLEDSHLKGFLSSKEVGHGIELSDIQEGRIFLCMVTGLNSSGKIIKLSADWQKIGNVKKSNYVTEAPTVDAFLPGTAVEILVADITSRGIIGKIMGMVDVTADLMHSGAGASGKDLEKKYKIGSKIKARIICTFPSADPPKLGISLLEHVVSLAPQQAIKNGEQKNPLDILPLSTTIEEVTVRKVEADVGLFVDVGLKSVSGFVHISRVKDGKIETLSETTGSYKVGSTHRGRVIGYNSLDGVFLISLEPSVLEQPFLRIEDLAIGEIVKGKVEKIIVNASGVGGILVNLAEGISGLVPVTHMSDVQLQHPEKKFKEGMTVTARVLSTNPGKRQIRLTLKKSLVNSEATLFLSYNDIKVGMQSPGTIVNIIPAGAVVQFYGTIRGFLPVSEMSEAYIQDPNQHFRLGQVVNVHVLKVEPEAGKLTVSCKDPSVFGLAQQSAMKKLRVGEIVSAVVTEKSDDDISVELQGLGLRAILPLGHLTDGSSSKNHSAMKKIRVGQTLTDLVVLEKLEQKRLVIVTNKPSLLKDAKGHVLLRSFDDVKQNKVVHGFVKNVTPTAVFVQFGGGLTGLLPKNKLTEEAIRLPNFGLTKYQSVEAKVISLDHGQQRFALSMVDLSSETDVPTGPASVGSAQAAINPVDPTVATVDDLTLGRLTKAKISSVKDTQINVQLADNIQGRIDVSQIFDTWEAIKDRKKPLRSFSSKQIIDVRVLGIHDARNHRFLPISHRSGKTLVFELSAKPSDQTEAPQDTLTLDKVKVGSSWIAYVNNISDDCLWVNLSPNVRGRIRSVDVSDDVSLLKDMGSNFPIGSAIRAHVSHVDVANNRLDLSARSAQTSEPLTFKNLSNGMVVTGRVTKSNERLIMVQLSESVSGPINFTDLADDYSEADPTKYKKNDIVRVCITDVDVPNKKIRISTRPSRVLNSSLPVEDPEISSISQLKVNDIIRGFVKNVSDKGLFVNLGGNVTAYIRVSDLSDSYVKDWKSEFEVDQLVKGKIVLVDSHSNNVRMSLKASVLDKDYVVPISFDEIKVGQVITGKVRKVEDFGVFILVDGSDKVSGLCHKSEMAEKRVHDVKQLYEEGDSVKAIVLKVDPEKRRINFGLKASYFETSAEEDSNDDELSGMQGVKIGGESDDDAYNTEDADDSEDAEDGGIDLDDVESIESSAEQVDHSDVEMLDAGDNSGVAALNGGAFNWSADVLDQIDEQSGGESDDGGADEKPKKKKRRKAEIKIDRTGDLDVNGPQSVSDFERLLLGQPDSSDLWIQYMAFQLQLSELGKARDVAERAIKSINIREETEKLNVWIALLNLENEYGSDETIEEAFKRACQYNDAQEIHERLTSIYIQSGKHDKADDLFQVLIKKFSQSPTVWYNYAHFLHTIKASPDRARALLPRATQSLPSHTHLNLTLKFAALEFHSSSGSPERGRTMFEGLLSTFPKRLDIWNQLLDLEIQQGDQEIIRGVFERVVKTKGLKPKGAKSWFRRWSEWEEMNGDKKSQEKVKAKAEEWVRAVAQKKNQPGDDE</sequence>
<comment type="subcellular location">
    <subcellularLocation>
        <location evidence="2">Nucleus</location>
        <location evidence="2">Nucleolus</location>
    </subcellularLocation>
</comment>
<dbReference type="CDD" id="cd05693">
    <property type="entry name" value="S1_Rrp5_repeat_hs1_sc1"/>
    <property type="match status" value="1"/>
</dbReference>
<evidence type="ECO:0000313" key="13">
    <source>
        <dbReference type="EMBL" id="PMD39165.1"/>
    </source>
</evidence>
<feature type="compositionally biased region" description="Acidic residues" evidence="11">
    <location>
        <begin position="1417"/>
        <end position="1439"/>
    </location>
</feature>
<feature type="compositionally biased region" description="Basic residues" evidence="11">
    <location>
        <begin position="1"/>
        <end position="10"/>
    </location>
</feature>
<name>A0A2J6RKX3_HYAVF</name>
<dbReference type="InterPro" id="IPR012340">
    <property type="entry name" value="NA-bd_OB-fold"/>
</dbReference>
<dbReference type="FunFam" id="2.40.50.140:FF:000266">
    <property type="entry name" value="rRNA biogenesis protein rrp5"/>
    <property type="match status" value="1"/>
</dbReference>
<dbReference type="CDD" id="cd05698">
    <property type="entry name" value="S1_Rrp5_repeat_hs6_sc5"/>
    <property type="match status" value="1"/>
</dbReference>
<comment type="function">
    <text evidence="8">Involved in the biogenesis of rRNA. Required for the formation of 18S and 5.8S rRNA.</text>
</comment>
<feature type="domain" description="S1 motif" evidence="12">
    <location>
        <begin position="833"/>
        <end position="902"/>
    </location>
</feature>
<keyword evidence="3" id="KW-0690">Ribosome biogenesis</keyword>
<feature type="domain" description="S1 motif" evidence="12">
    <location>
        <begin position="1229"/>
        <end position="1298"/>
    </location>
</feature>
<dbReference type="FunFam" id="2.40.50.140:FF:000278">
    <property type="entry name" value="rRNA biogenesis protein rrp5"/>
    <property type="match status" value="1"/>
</dbReference>
<dbReference type="Pfam" id="PF05843">
    <property type="entry name" value="Suf"/>
    <property type="match status" value="1"/>
</dbReference>
<evidence type="ECO:0000256" key="5">
    <source>
        <dbReference type="ARBA" id="ARBA00022553"/>
    </source>
</evidence>
<proteinExistence type="predicted"/>
<evidence type="ECO:0000256" key="9">
    <source>
        <dbReference type="ARBA" id="ARBA00073619"/>
    </source>
</evidence>
<dbReference type="PROSITE" id="PS50126">
    <property type="entry name" value="S1"/>
    <property type="match status" value="12"/>
</dbReference>
<feature type="compositionally biased region" description="Basic and acidic residues" evidence="11">
    <location>
        <begin position="125"/>
        <end position="136"/>
    </location>
</feature>
<evidence type="ECO:0000256" key="11">
    <source>
        <dbReference type="SAM" id="MobiDB-lite"/>
    </source>
</evidence>
<feature type="domain" description="S1 motif" evidence="12">
    <location>
        <begin position="555"/>
        <end position="629"/>
    </location>
</feature>
<feature type="domain" description="S1 motif" evidence="12">
    <location>
        <begin position="463"/>
        <end position="538"/>
    </location>
</feature>
<dbReference type="CDD" id="cd05708">
    <property type="entry name" value="S1_Rrp5_repeat_sc12"/>
    <property type="match status" value="1"/>
</dbReference>
<keyword evidence="14" id="KW-1185">Reference proteome</keyword>
<dbReference type="STRING" id="1149755.A0A2J6RKX3"/>
<dbReference type="SUPFAM" id="SSF48452">
    <property type="entry name" value="TPR-like"/>
    <property type="match status" value="2"/>
</dbReference>
<feature type="compositionally biased region" description="Basic residues" evidence="11">
    <location>
        <begin position="112"/>
        <end position="124"/>
    </location>
</feature>
<feature type="compositionally biased region" description="Acidic residues" evidence="11">
    <location>
        <begin position="1397"/>
        <end position="1406"/>
    </location>
</feature>
<organism evidence="13 14">
    <name type="scientific">Hyaloscypha variabilis (strain UAMH 11265 / GT02V1 / F)</name>
    <name type="common">Meliniomyces variabilis</name>
    <dbReference type="NCBI Taxonomy" id="1149755"/>
    <lineage>
        <taxon>Eukaryota</taxon>
        <taxon>Fungi</taxon>
        <taxon>Dikarya</taxon>
        <taxon>Ascomycota</taxon>
        <taxon>Pezizomycotina</taxon>
        <taxon>Leotiomycetes</taxon>
        <taxon>Helotiales</taxon>
        <taxon>Hyaloscyphaceae</taxon>
        <taxon>Hyaloscypha</taxon>
        <taxon>Hyaloscypha variabilis</taxon>
    </lineage>
</organism>
<feature type="compositionally biased region" description="Basic and acidic residues" evidence="11">
    <location>
        <begin position="22"/>
        <end position="42"/>
    </location>
</feature>
<dbReference type="InterPro" id="IPR003029">
    <property type="entry name" value="S1_domain"/>
</dbReference>
<accession>A0A2J6RKX3</accession>
<evidence type="ECO:0000256" key="1">
    <source>
        <dbReference type="ARBA" id="ARBA00002863"/>
    </source>
</evidence>
<dbReference type="CDD" id="cd05706">
    <property type="entry name" value="S1_Rrp5_repeat_sc10"/>
    <property type="match status" value="1"/>
</dbReference>
<evidence type="ECO:0000256" key="2">
    <source>
        <dbReference type="ARBA" id="ARBA00004604"/>
    </source>
</evidence>
<evidence type="ECO:0000256" key="3">
    <source>
        <dbReference type="ARBA" id="ARBA00022517"/>
    </source>
</evidence>
<feature type="domain" description="S1 motif" evidence="12">
    <location>
        <begin position="940"/>
        <end position="1016"/>
    </location>
</feature>
<dbReference type="FunFam" id="2.40.50.140:FF:000279">
    <property type="entry name" value="rRNA biogenesis protein rrp5"/>
    <property type="match status" value="1"/>
</dbReference>
<dbReference type="Pfam" id="PF00575">
    <property type="entry name" value="S1"/>
    <property type="match status" value="5"/>
</dbReference>
<dbReference type="InterPro" id="IPR011990">
    <property type="entry name" value="TPR-like_helical_dom_sf"/>
</dbReference>
<evidence type="ECO:0000256" key="7">
    <source>
        <dbReference type="ARBA" id="ARBA00023242"/>
    </source>
</evidence>
<feature type="domain" description="S1 motif" evidence="12">
    <location>
        <begin position="737"/>
        <end position="811"/>
    </location>
</feature>
<feature type="region of interest" description="Disordered" evidence="11">
    <location>
        <begin position="1"/>
        <end position="72"/>
    </location>
</feature>
<reference evidence="13 14" key="1">
    <citation type="submission" date="2016-04" db="EMBL/GenBank/DDBJ databases">
        <title>A degradative enzymes factory behind the ericoid mycorrhizal symbiosis.</title>
        <authorList>
            <consortium name="DOE Joint Genome Institute"/>
            <person name="Martino E."/>
            <person name="Morin E."/>
            <person name="Grelet G."/>
            <person name="Kuo A."/>
            <person name="Kohler A."/>
            <person name="Daghino S."/>
            <person name="Barry K."/>
            <person name="Choi C."/>
            <person name="Cichocki N."/>
            <person name="Clum A."/>
            <person name="Copeland A."/>
            <person name="Hainaut M."/>
            <person name="Haridas S."/>
            <person name="Labutti K."/>
            <person name="Lindquist E."/>
            <person name="Lipzen A."/>
            <person name="Khouja H.-R."/>
            <person name="Murat C."/>
            <person name="Ohm R."/>
            <person name="Olson A."/>
            <person name="Spatafora J."/>
            <person name="Veneault-Fourrey C."/>
            <person name="Henrissat B."/>
            <person name="Grigoriev I."/>
            <person name="Martin F."/>
            <person name="Perotto S."/>
        </authorList>
    </citation>
    <scope>NUCLEOTIDE SEQUENCE [LARGE SCALE GENOMIC DNA]</scope>
    <source>
        <strain evidence="13 14">F</strain>
    </source>
</reference>
<dbReference type="GO" id="GO:0003723">
    <property type="term" value="F:RNA binding"/>
    <property type="evidence" value="ECO:0007669"/>
    <property type="project" value="TreeGrafter"/>
</dbReference>
<feature type="region of interest" description="Disordered" evidence="11">
    <location>
        <begin position="1397"/>
        <end position="1439"/>
    </location>
</feature>
<dbReference type="InterPro" id="IPR057302">
    <property type="entry name" value="Rrp5_S1"/>
</dbReference>
<keyword evidence="6" id="KW-0677">Repeat</keyword>
<dbReference type="OrthoDB" id="412781at2759"/>
<keyword evidence="5" id="KW-0597">Phosphoprotein</keyword>
<dbReference type="FunFam" id="2.40.50.140:FF:000196">
    <property type="entry name" value="rRNA biogenesis protein RRP5"/>
    <property type="match status" value="1"/>
</dbReference>
<dbReference type="SMART" id="SM00316">
    <property type="entry name" value="S1"/>
    <property type="match status" value="13"/>
</dbReference>
<dbReference type="Pfam" id="PF23459">
    <property type="entry name" value="S1_RRP5"/>
    <property type="match status" value="1"/>
</dbReference>
<gene>
    <name evidence="13" type="ORF">L207DRAFT_567473</name>
</gene>
<dbReference type="FunFam" id="2.40.50.140:FF:000159">
    <property type="entry name" value="rRNA biogenesis protein rrp5"/>
    <property type="match status" value="1"/>
</dbReference>
<feature type="domain" description="S1 motif" evidence="12">
    <location>
        <begin position="1135"/>
        <end position="1204"/>
    </location>
</feature>
<dbReference type="Gene3D" id="2.40.50.140">
    <property type="entry name" value="Nucleic acid-binding proteins"/>
    <property type="match status" value="11"/>
</dbReference>
<dbReference type="FunFam" id="2.40.50.140:FF:000155">
    <property type="entry name" value="rRNA biogenesis protein RRP5"/>
    <property type="match status" value="1"/>
</dbReference>
<dbReference type="GO" id="GO:0032040">
    <property type="term" value="C:small-subunit processome"/>
    <property type="evidence" value="ECO:0007669"/>
    <property type="project" value="TreeGrafter"/>
</dbReference>
<dbReference type="GO" id="GO:0006364">
    <property type="term" value="P:rRNA processing"/>
    <property type="evidence" value="ECO:0007669"/>
    <property type="project" value="UniProtKB-KW"/>
</dbReference>
<dbReference type="CDD" id="cd05702">
    <property type="entry name" value="S1_Rrp5_repeat_hs11_sc8"/>
    <property type="match status" value="1"/>
</dbReference>
<evidence type="ECO:0000256" key="10">
    <source>
        <dbReference type="ARBA" id="ARBA00076674"/>
    </source>
</evidence>
<dbReference type="SUPFAM" id="SSF50249">
    <property type="entry name" value="Nucleic acid-binding proteins"/>
    <property type="match status" value="12"/>
</dbReference>
<dbReference type="Pfam" id="PF24685">
    <property type="entry name" value="OB_RRP5_4th"/>
    <property type="match status" value="1"/>
</dbReference>
<feature type="domain" description="S1 motif" evidence="12">
    <location>
        <begin position="649"/>
        <end position="718"/>
    </location>
</feature>
<dbReference type="InterPro" id="IPR048058">
    <property type="entry name" value="Rrp5_S1_rpt_hs11_sc8"/>
</dbReference>
<evidence type="ECO:0000256" key="8">
    <source>
        <dbReference type="ARBA" id="ARBA00055575"/>
    </source>
</evidence>
<dbReference type="InterPro" id="IPR048059">
    <property type="entry name" value="Rrp5_S1_rpt_hs1_sc1"/>
</dbReference>
<dbReference type="InterPro" id="IPR045209">
    <property type="entry name" value="Rrp5"/>
</dbReference>
<dbReference type="InterPro" id="IPR057301">
    <property type="entry name" value="Rrp5_OB_4th"/>
</dbReference>
<keyword evidence="7" id="KW-0539">Nucleus</keyword>
<dbReference type="Proteomes" id="UP000235786">
    <property type="component" value="Unassembled WGS sequence"/>
</dbReference>
<dbReference type="EMBL" id="KZ613947">
    <property type="protein sequence ID" value="PMD39165.1"/>
    <property type="molecule type" value="Genomic_DNA"/>
</dbReference>
<feature type="region of interest" description="Disordered" evidence="11">
    <location>
        <begin position="94"/>
        <end position="136"/>
    </location>
</feature>
<keyword evidence="4" id="KW-0698">rRNA processing</keyword>
<dbReference type="SMART" id="SM00386">
    <property type="entry name" value="HAT"/>
    <property type="match status" value="6"/>
</dbReference>
<feature type="domain" description="S1 motif" evidence="12">
    <location>
        <begin position="270"/>
        <end position="339"/>
    </location>
</feature>
<dbReference type="InterPro" id="IPR008847">
    <property type="entry name" value="Suf"/>
</dbReference>
<dbReference type="InterPro" id="IPR003107">
    <property type="entry name" value="HAT"/>
</dbReference>